<evidence type="ECO:0000313" key="7">
    <source>
        <dbReference type="RefSeq" id="XP_026677013.1"/>
    </source>
</evidence>
<feature type="compositionally biased region" description="Acidic residues" evidence="5">
    <location>
        <begin position="295"/>
        <end position="311"/>
    </location>
</feature>
<sequence>MDSDEEILSDFSDSEIVESKHKNLVETISTLDKKSRLKPASRKEPSLQISEYHLVNKGTEEKESKKLVDVQSLVKSLKQKSSNAHIVKKIASVHNPKKNATLPKPLEKIHADKIEREVAFENVKEDISKWDPIVFDNRTADQIKFPLKQIDPKSVEEDQKKEKSHHEFLNTFKKPNQLELALAKLLDSSQVVTQYREVSKSTPQYHRLMKREKVKEKLKEFEKLQQTDPEAALQQLELLDKTRAEERITLRHKSTGQWAKNLQVRAKYDKESRIALAEQLAQSRALSQKVKRDDSSEEEGDDSGVEPDEEGNPWMKTSGGDEDDVGAYFSGYRKYWEKKEKGEVTVRPNYGLYGAVSLEKLTGTLDDIHDEDIDMPVFIEAVKPTTTATDDQPTSPIPTSPSKDKPDQSDGDSTGNKTKKRNRKRKSGGNVENNLDNSREDVEGALNKSRVESILDRSGQWTVIPVDDEEESGESENTNKRGKHVDKPGKAKGKSDKNTGQPGEEVSVIIGKESKASRKAKNRRGDESMLKVEENGDSSENNYQNGDSKKLSKNKGRLSNGGKSNTDNSTDCDNEMISVIIGKESKASRKAKNRRDESMLKVEENGDSSENNHQNGDSKKLSKNKGRLSNGAKSNTDDSTNCDNETLSVIIGKESKASRKAKNRRDESMLKVEENGDSSENNYQNGDSKKLSKNKGRLSNGAKSNTDNSTDCDNETPKKKAKKAKNNVEKIDLSTDLAIEQAFDSLEKSWKHKVKHRVQEIAKSLTQQSKGAEEKEENGKERFDFNDRKKKRKVVEVDEALEETHGGGADGQEENMAKISQLGKEAITSTEVDKPSNGINKTLELEQIDPNEFLKVDRNANKLLSRKMPQILQDGALDDENDEDGSDNDVEIDDNTQQMTIEEAFADDDVVQEFSDNDVEIDDNTQQMTIEEAFADDDVVQEFRWMRYPIHSPVYDDSSEEEGDDSGVEPDEEGNPWMKTSGGDQDDVGAYFIQVDEVPHPFTSVKEYEASLRAPLGREWVPELAHRKLTQPAIRTKLDDLTMDSMERSAWKN</sequence>
<reference evidence="7" key="1">
    <citation type="submission" date="2025-08" db="UniProtKB">
        <authorList>
            <consortium name="RefSeq"/>
        </authorList>
    </citation>
    <scope>IDENTIFICATION</scope>
</reference>
<organism evidence="6 7">
    <name type="scientific">Diaphorina citri</name>
    <name type="common">Asian citrus psyllid</name>
    <dbReference type="NCBI Taxonomy" id="121845"/>
    <lineage>
        <taxon>Eukaryota</taxon>
        <taxon>Metazoa</taxon>
        <taxon>Ecdysozoa</taxon>
        <taxon>Arthropoda</taxon>
        <taxon>Hexapoda</taxon>
        <taxon>Insecta</taxon>
        <taxon>Pterygota</taxon>
        <taxon>Neoptera</taxon>
        <taxon>Paraneoptera</taxon>
        <taxon>Hemiptera</taxon>
        <taxon>Sternorrhyncha</taxon>
        <taxon>Psylloidea</taxon>
        <taxon>Psyllidae</taxon>
        <taxon>Diaphorininae</taxon>
        <taxon>Diaphorina</taxon>
    </lineage>
</organism>
<accession>A0A3Q0IQW3</accession>
<comment type="similarity">
    <text evidence="2">Belongs to the UTP14 family.</text>
</comment>
<evidence type="ECO:0000256" key="3">
    <source>
        <dbReference type="ARBA" id="ARBA00022553"/>
    </source>
</evidence>
<feature type="compositionally biased region" description="Basic residues" evidence="5">
    <location>
        <begin position="417"/>
        <end position="427"/>
    </location>
</feature>
<feature type="compositionally biased region" description="Polar residues" evidence="5">
    <location>
        <begin position="631"/>
        <end position="647"/>
    </location>
</feature>
<gene>
    <name evidence="7" type="primary">LOC103506059</name>
</gene>
<feature type="compositionally biased region" description="Polar residues" evidence="5">
    <location>
        <begin position="561"/>
        <end position="571"/>
    </location>
</feature>
<feature type="compositionally biased region" description="Basic and acidic residues" evidence="5">
    <location>
        <begin position="485"/>
        <end position="497"/>
    </location>
</feature>
<evidence type="ECO:0000256" key="2">
    <source>
        <dbReference type="ARBA" id="ARBA00007774"/>
    </source>
</evidence>
<dbReference type="GO" id="GO:0032040">
    <property type="term" value="C:small-subunit processome"/>
    <property type="evidence" value="ECO:0007669"/>
    <property type="project" value="InterPro"/>
</dbReference>
<keyword evidence="3" id="KW-0597">Phosphoprotein</keyword>
<name>A0A3Q0IQW3_DIACI</name>
<dbReference type="InterPro" id="IPR006709">
    <property type="entry name" value="SSU_processome_Utp14"/>
</dbReference>
<evidence type="ECO:0000256" key="4">
    <source>
        <dbReference type="ARBA" id="ARBA00023242"/>
    </source>
</evidence>
<feature type="region of interest" description="Disordered" evidence="5">
    <location>
        <begin position="383"/>
        <end position="731"/>
    </location>
</feature>
<evidence type="ECO:0000256" key="1">
    <source>
        <dbReference type="ARBA" id="ARBA00004604"/>
    </source>
</evidence>
<feature type="compositionally biased region" description="Polar residues" evidence="5">
    <location>
        <begin position="701"/>
        <end position="711"/>
    </location>
</feature>
<dbReference type="AlphaFoldDB" id="A0A3Q0IQW3"/>
<dbReference type="GO" id="GO:0006364">
    <property type="term" value="P:rRNA processing"/>
    <property type="evidence" value="ECO:0007669"/>
    <property type="project" value="InterPro"/>
</dbReference>
<feature type="region of interest" description="Disordered" evidence="5">
    <location>
        <begin position="761"/>
        <end position="840"/>
    </location>
</feature>
<feature type="region of interest" description="Disordered" evidence="5">
    <location>
        <begin position="952"/>
        <end position="985"/>
    </location>
</feature>
<proteinExistence type="inferred from homology"/>
<dbReference type="PANTHER" id="PTHR14150:SF12">
    <property type="entry name" value="U3 SMALL NUCLEOLAR RNA-ASSOCIATED PROTEIN 14 HOMOLOG A"/>
    <property type="match status" value="1"/>
</dbReference>
<dbReference type="Proteomes" id="UP000079169">
    <property type="component" value="Unplaced"/>
</dbReference>
<feature type="region of interest" description="Disordered" evidence="5">
    <location>
        <begin position="872"/>
        <end position="893"/>
    </location>
</feature>
<dbReference type="KEGG" id="dci:103506059"/>
<dbReference type="RefSeq" id="XP_026677013.1">
    <property type="nucleotide sequence ID" value="XM_026821212.1"/>
</dbReference>
<keyword evidence="6" id="KW-1185">Reference proteome</keyword>
<dbReference type="Pfam" id="PF04615">
    <property type="entry name" value="Utp14"/>
    <property type="match status" value="3"/>
</dbReference>
<keyword evidence="4" id="KW-0539">Nucleus</keyword>
<feature type="compositionally biased region" description="Acidic residues" evidence="5">
    <location>
        <begin position="957"/>
        <end position="974"/>
    </location>
</feature>
<feature type="compositionally biased region" description="Basic and acidic residues" evidence="5">
    <location>
        <begin position="594"/>
        <end position="604"/>
    </location>
</feature>
<feature type="compositionally biased region" description="Basic and acidic residues" evidence="5">
    <location>
        <begin position="771"/>
        <end position="787"/>
    </location>
</feature>
<dbReference type="GeneID" id="103506059"/>
<dbReference type="PANTHER" id="PTHR14150">
    <property type="entry name" value="U3 SMALL NUCLEOLAR RNA-ASSOCIATED PROTEIN 14"/>
    <property type="match status" value="1"/>
</dbReference>
<feature type="compositionally biased region" description="Basic and acidic residues" evidence="5">
    <location>
        <begin position="523"/>
        <end position="534"/>
    </location>
</feature>
<feature type="compositionally biased region" description="Acidic residues" evidence="5">
    <location>
        <begin position="876"/>
        <end position="893"/>
    </location>
</feature>
<evidence type="ECO:0000256" key="5">
    <source>
        <dbReference type="SAM" id="MobiDB-lite"/>
    </source>
</evidence>
<feature type="compositionally biased region" description="Polar residues" evidence="5">
    <location>
        <begin position="384"/>
        <end position="394"/>
    </location>
</feature>
<comment type="subcellular location">
    <subcellularLocation>
        <location evidence="1">Nucleus</location>
        <location evidence="1">Nucleolus</location>
    </subcellularLocation>
</comment>
<evidence type="ECO:0000313" key="6">
    <source>
        <dbReference type="Proteomes" id="UP000079169"/>
    </source>
</evidence>
<feature type="region of interest" description="Disordered" evidence="5">
    <location>
        <begin position="285"/>
        <end position="325"/>
    </location>
</feature>
<protein>
    <submittedName>
        <fullName evidence="7">U3 small nucleolar RNA-associated protein 14</fullName>
    </submittedName>
</protein>
<dbReference type="STRING" id="121845.A0A3Q0IQW3"/>
<feature type="compositionally biased region" description="Basic and acidic residues" evidence="5">
    <location>
        <begin position="664"/>
        <end position="674"/>
    </location>
</feature>
<dbReference type="PaxDb" id="121845-A0A3Q0IQW3"/>